<sequence length="66" mass="7407">MFGKLGFAHGDLLRGHNQYVGRSLKVNGSVYRDTYISTYVFPRYKDSSSGQISAWLTAPLFSIFKG</sequence>
<dbReference type="Proteomes" id="UP000500801">
    <property type="component" value="Chromosome"/>
</dbReference>
<gene>
    <name evidence="1" type="ORF">DWG24_10590</name>
</gene>
<evidence type="ECO:0000313" key="2">
    <source>
        <dbReference type="Proteomes" id="UP000500801"/>
    </source>
</evidence>
<reference evidence="1 2" key="1">
    <citation type="submission" date="2018-11" db="EMBL/GenBank/DDBJ databases">
        <title>Complete genome sequence of Dickeya zeae strain CE1 infecting Canna edulis Ker-Gawl. in China.</title>
        <authorList>
            <person name="Zhang J."/>
            <person name="Lin B."/>
            <person name="Shen H."/>
            <person name="Jiang S."/>
            <person name="Pu X."/>
            <person name="Sun D."/>
        </authorList>
    </citation>
    <scope>NUCLEOTIDE SEQUENCE [LARGE SCALE GENOMIC DNA]</scope>
    <source>
        <strain evidence="1 2">CE1</strain>
    </source>
</reference>
<dbReference type="AlphaFoldDB" id="A0AAE6Z0J7"/>
<accession>A0AAE6Z0J7</accession>
<evidence type="ECO:0000313" key="1">
    <source>
        <dbReference type="EMBL" id="QIZ51180.1"/>
    </source>
</evidence>
<protein>
    <submittedName>
        <fullName evidence="1">Uncharacterized protein</fullName>
    </submittedName>
</protein>
<organism evidence="1 2">
    <name type="scientific">Dickeya zeae</name>
    <dbReference type="NCBI Taxonomy" id="204042"/>
    <lineage>
        <taxon>Bacteria</taxon>
        <taxon>Pseudomonadati</taxon>
        <taxon>Pseudomonadota</taxon>
        <taxon>Gammaproteobacteria</taxon>
        <taxon>Enterobacterales</taxon>
        <taxon>Pectobacteriaceae</taxon>
        <taxon>Dickeya</taxon>
    </lineage>
</organism>
<name>A0AAE6Z0J7_9GAMM</name>
<proteinExistence type="predicted"/>
<dbReference type="EMBL" id="CP033622">
    <property type="protein sequence ID" value="QIZ51180.1"/>
    <property type="molecule type" value="Genomic_DNA"/>
</dbReference>